<accession>X0W5T2</accession>
<gene>
    <name evidence="1" type="ORF">S01H1_36873</name>
</gene>
<proteinExistence type="predicted"/>
<dbReference type="EMBL" id="BARS01023137">
    <property type="protein sequence ID" value="GAG08036.1"/>
    <property type="molecule type" value="Genomic_DNA"/>
</dbReference>
<reference evidence="1" key="1">
    <citation type="journal article" date="2014" name="Front. Microbiol.">
        <title>High frequency of phylogenetically diverse reductive dehalogenase-homologous genes in deep subseafloor sedimentary metagenomes.</title>
        <authorList>
            <person name="Kawai M."/>
            <person name="Futagami T."/>
            <person name="Toyoda A."/>
            <person name="Takaki Y."/>
            <person name="Nishi S."/>
            <person name="Hori S."/>
            <person name="Arai W."/>
            <person name="Tsubouchi T."/>
            <person name="Morono Y."/>
            <person name="Uchiyama I."/>
            <person name="Ito T."/>
            <person name="Fujiyama A."/>
            <person name="Inagaki F."/>
            <person name="Takami H."/>
        </authorList>
    </citation>
    <scope>NUCLEOTIDE SEQUENCE</scope>
    <source>
        <strain evidence="1">Expedition CK06-06</strain>
    </source>
</reference>
<organism evidence="1">
    <name type="scientific">marine sediment metagenome</name>
    <dbReference type="NCBI Taxonomy" id="412755"/>
    <lineage>
        <taxon>unclassified sequences</taxon>
        <taxon>metagenomes</taxon>
        <taxon>ecological metagenomes</taxon>
    </lineage>
</organism>
<feature type="non-terminal residue" evidence="1">
    <location>
        <position position="1"/>
    </location>
</feature>
<sequence length="69" mass="8145">TKMIEALLESLSGEHSKRFNILLRNMEDDKFVMFYKDLIKYVAPIKTHNINEQTEPTTIVFENVSKEKK</sequence>
<dbReference type="AlphaFoldDB" id="X0W5T2"/>
<protein>
    <submittedName>
        <fullName evidence="1">Uncharacterized protein</fullName>
    </submittedName>
</protein>
<comment type="caution">
    <text evidence="1">The sequence shown here is derived from an EMBL/GenBank/DDBJ whole genome shotgun (WGS) entry which is preliminary data.</text>
</comment>
<evidence type="ECO:0000313" key="1">
    <source>
        <dbReference type="EMBL" id="GAG08036.1"/>
    </source>
</evidence>
<name>X0W5T2_9ZZZZ</name>